<accession>A0A9N9PDA7</accession>
<keyword evidence="2" id="KW-1185">Reference proteome</keyword>
<comment type="caution">
    <text evidence="1">The sequence shown here is derived from an EMBL/GenBank/DDBJ whole genome shotgun (WGS) entry which is preliminary data.</text>
</comment>
<evidence type="ECO:0000313" key="2">
    <source>
        <dbReference type="Proteomes" id="UP000789396"/>
    </source>
</evidence>
<proteinExistence type="predicted"/>
<dbReference type="AlphaFoldDB" id="A0A9N9PDA7"/>
<feature type="non-terminal residue" evidence="1">
    <location>
        <position position="1"/>
    </location>
</feature>
<dbReference type="EMBL" id="CAJVPZ010089262">
    <property type="protein sequence ID" value="CAG8814005.1"/>
    <property type="molecule type" value="Genomic_DNA"/>
</dbReference>
<dbReference type="OrthoDB" id="5340163at2759"/>
<protein>
    <submittedName>
        <fullName evidence="1">4856_t:CDS:1</fullName>
    </submittedName>
</protein>
<reference evidence="1" key="1">
    <citation type="submission" date="2021-06" db="EMBL/GenBank/DDBJ databases">
        <authorList>
            <person name="Kallberg Y."/>
            <person name="Tangrot J."/>
            <person name="Rosling A."/>
        </authorList>
    </citation>
    <scope>NUCLEOTIDE SEQUENCE</scope>
    <source>
        <strain evidence="1">IN212</strain>
    </source>
</reference>
<dbReference type="Proteomes" id="UP000789396">
    <property type="component" value="Unassembled WGS sequence"/>
</dbReference>
<organism evidence="1 2">
    <name type="scientific">Racocetra fulgida</name>
    <dbReference type="NCBI Taxonomy" id="60492"/>
    <lineage>
        <taxon>Eukaryota</taxon>
        <taxon>Fungi</taxon>
        <taxon>Fungi incertae sedis</taxon>
        <taxon>Mucoromycota</taxon>
        <taxon>Glomeromycotina</taxon>
        <taxon>Glomeromycetes</taxon>
        <taxon>Diversisporales</taxon>
        <taxon>Gigasporaceae</taxon>
        <taxon>Racocetra</taxon>
    </lineage>
</organism>
<evidence type="ECO:0000313" key="1">
    <source>
        <dbReference type="EMBL" id="CAG8814005.1"/>
    </source>
</evidence>
<sequence length="139" mass="15868">EFITTSNGFGIYEGVNELFPFSHGHYAYRYYYVVSPKLVLVLCTTLLRKELRECGLVSDFFCDFFKDVPHPGIPKCVKINDEQGHNNNRNSLTFIDSFLNSLDLKIEKSGILTFPFVKVNSATVHLVNTIILNETKPDE</sequence>
<feature type="non-terminal residue" evidence="1">
    <location>
        <position position="139"/>
    </location>
</feature>
<gene>
    <name evidence="1" type="ORF">RFULGI_LOCUS19056</name>
</gene>
<name>A0A9N9PDA7_9GLOM</name>